<evidence type="ECO:0000256" key="1">
    <source>
        <dbReference type="SAM" id="MobiDB-lite"/>
    </source>
</evidence>
<organism evidence="2 3">
    <name type="scientific">Streptomyces inhibens</name>
    <dbReference type="NCBI Taxonomy" id="2293571"/>
    <lineage>
        <taxon>Bacteria</taxon>
        <taxon>Bacillati</taxon>
        <taxon>Actinomycetota</taxon>
        <taxon>Actinomycetes</taxon>
        <taxon>Kitasatosporales</taxon>
        <taxon>Streptomycetaceae</taxon>
        <taxon>Streptomyces</taxon>
    </lineage>
</organism>
<dbReference type="Proteomes" id="UP000262477">
    <property type="component" value="Unassembled WGS sequence"/>
</dbReference>
<gene>
    <name evidence="2" type="ORF">DY245_01560</name>
</gene>
<sequence>MLTCGVAGRPPAPDWELSPLLLPLLPLLLLLPSLPLLEVWLPSPGGLPATGSGEDDGCEAWGASEREGPSEKGELGWFADDWSGLGAAEWSGAGPASGVGAASGCGEGPGVGCVPIESGSECGRAESGVVSGVGRVLTGSGSGRAESGVLSGVGWVLTGSESGRAASGRAESGVLSGVG</sequence>
<comment type="caution">
    <text evidence="2">The sequence shown here is derived from an EMBL/GenBank/DDBJ whole genome shotgun (WGS) entry which is preliminary data.</text>
</comment>
<protein>
    <submittedName>
        <fullName evidence="2">Uncharacterized protein</fullName>
    </submittedName>
</protein>
<dbReference type="EMBL" id="QUAC01000011">
    <property type="protein sequence ID" value="REK92009.1"/>
    <property type="molecule type" value="Genomic_DNA"/>
</dbReference>
<dbReference type="AlphaFoldDB" id="A0A371QBB3"/>
<accession>A0A371QBB3</accession>
<evidence type="ECO:0000313" key="3">
    <source>
        <dbReference type="Proteomes" id="UP000262477"/>
    </source>
</evidence>
<keyword evidence="3" id="KW-1185">Reference proteome</keyword>
<evidence type="ECO:0000313" key="2">
    <source>
        <dbReference type="EMBL" id="REK92009.1"/>
    </source>
</evidence>
<name>A0A371QBB3_STRIH</name>
<reference evidence="2 3" key="1">
    <citation type="submission" date="2018-08" db="EMBL/GenBank/DDBJ databases">
        <title>Streptomyces NEAU-D10 sp. nov., a novel Actinomycete isolated from soil.</title>
        <authorList>
            <person name="Jin L."/>
        </authorList>
    </citation>
    <scope>NUCLEOTIDE SEQUENCE [LARGE SCALE GENOMIC DNA]</scope>
    <source>
        <strain evidence="2 3">NEAU-D10</strain>
    </source>
</reference>
<proteinExistence type="predicted"/>
<feature type="region of interest" description="Disordered" evidence="1">
    <location>
        <begin position="48"/>
        <end position="73"/>
    </location>
</feature>
<feature type="compositionally biased region" description="Basic and acidic residues" evidence="1">
    <location>
        <begin position="64"/>
        <end position="73"/>
    </location>
</feature>